<gene>
    <name evidence="5" type="ORF">COY52_01730</name>
</gene>
<feature type="domain" description="Fumarylacetoacetase-like C-terminal" evidence="3">
    <location>
        <begin position="61"/>
        <end position="264"/>
    </location>
</feature>
<dbReference type="FunFam" id="3.90.850.10:FF:000002">
    <property type="entry name" value="2-hydroxyhepta-2,4-diene-1,7-dioate isomerase"/>
    <property type="match status" value="1"/>
</dbReference>
<dbReference type="InterPro" id="IPR051121">
    <property type="entry name" value="FAH"/>
</dbReference>
<dbReference type="EMBL" id="PFMR01000052">
    <property type="protein sequence ID" value="PIZ18000.1"/>
    <property type="molecule type" value="Genomic_DNA"/>
</dbReference>
<dbReference type="PANTHER" id="PTHR42796:SF4">
    <property type="entry name" value="FUMARYLACETOACETATE HYDROLASE DOMAIN-CONTAINING PROTEIN 2A"/>
    <property type="match status" value="1"/>
</dbReference>
<dbReference type="InterPro" id="IPR011234">
    <property type="entry name" value="Fumarylacetoacetase-like_C"/>
</dbReference>
<comment type="caution">
    <text evidence="5">The sequence shown here is derived from an EMBL/GenBank/DDBJ whole genome shotgun (WGS) entry which is preliminary data.</text>
</comment>
<dbReference type="SUPFAM" id="SSF56529">
    <property type="entry name" value="FAH"/>
    <property type="match status" value="1"/>
</dbReference>
<dbReference type="GO" id="GO:0046872">
    <property type="term" value="F:metal ion binding"/>
    <property type="evidence" value="ECO:0007669"/>
    <property type="project" value="UniProtKB-KW"/>
</dbReference>
<dbReference type="PANTHER" id="PTHR42796">
    <property type="entry name" value="FUMARYLACETOACETATE HYDROLASE DOMAIN-CONTAINING PROTEIN 2A-RELATED"/>
    <property type="match status" value="1"/>
</dbReference>
<evidence type="ECO:0000259" key="4">
    <source>
        <dbReference type="Pfam" id="PF10370"/>
    </source>
</evidence>
<reference evidence="6" key="1">
    <citation type="submission" date="2017-09" db="EMBL/GenBank/DDBJ databases">
        <title>Depth-based differentiation of microbial function through sediment-hosted aquifers and enrichment of novel symbionts in the deep terrestrial subsurface.</title>
        <authorList>
            <person name="Probst A.J."/>
            <person name="Ladd B."/>
            <person name="Jarett J.K."/>
            <person name="Geller-Mcgrath D.E."/>
            <person name="Sieber C.M.K."/>
            <person name="Emerson J.B."/>
            <person name="Anantharaman K."/>
            <person name="Thomas B.C."/>
            <person name="Malmstrom R."/>
            <person name="Stieglmeier M."/>
            <person name="Klingl A."/>
            <person name="Woyke T."/>
            <person name="Ryan C.M."/>
            <person name="Banfield J.F."/>
        </authorList>
    </citation>
    <scope>NUCLEOTIDE SEQUENCE [LARGE SCALE GENOMIC DNA]</scope>
</reference>
<dbReference type="Pfam" id="PF10370">
    <property type="entry name" value="Rv2993c-like_N"/>
    <property type="match status" value="1"/>
</dbReference>
<evidence type="ECO:0000256" key="1">
    <source>
        <dbReference type="ARBA" id="ARBA00010211"/>
    </source>
</evidence>
<evidence type="ECO:0000313" key="6">
    <source>
        <dbReference type="Proteomes" id="UP000229307"/>
    </source>
</evidence>
<dbReference type="Gene3D" id="3.90.850.10">
    <property type="entry name" value="Fumarylacetoacetase-like, C-terminal domain"/>
    <property type="match status" value="1"/>
</dbReference>
<dbReference type="Pfam" id="PF01557">
    <property type="entry name" value="FAA_hydrolase"/>
    <property type="match status" value="1"/>
</dbReference>
<evidence type="ECO:0000259" key="3">
    <source>
        <dbReference type="Pfam" id="PF01557"/>
    </source>
</evidence>
<protein>
    <submittedName>
        <fullName evidence="5">Uncharacterized protein</fullName>
    </submittedName>
</protein>
<comment type="similarity">
    <text evidence="1">Belongs to the FAH family.</text>
</comment>
<dbReference type="GO" id="GO:0016853">
    <property type="term" value="F:isomerase activity"/>
    <property type="evidence" value="ECO:0007669"/>
    <property type="project" value="UniProtKB-ARBA"/>
</dbReference>
<evidence type="ECO:0000313" key="5">
    <source>
        <dbReference type="EMBL" id="PIZ18000.1"/>
    </source>
</evidence>
<dbReference type="GO" id="GO:0019752">
    <property type="term" value="P:carboxylic acid metabolic process"/>
    <property type="evidence" value="ECO:0007669"/>
    <property type="project" value="UniProtKB-ARBA"/>
</dbReference>
<sequence length="265" mass="28784">MRYLRIISSRTGPEGSYGILKGETVHLLSGSPLSAGAKETGVKLALKEVKKFLPPVEAPNVIALGLNYREHATEIKMELPSAPVIFLKATSSLAGHLEPVILPAEAPAEVDYEAELVVVIGKAAKNIPEKKASEYIFGYTCGNDVTARDCQWKTDKQWARAKSFDTFAPIGPWIETELDTSHLRVRLRLNGKTMQDGSTSDLIFSVPRVVSYLSRQMTLVPGTLIMTGTPPGVGFTRKPPVFLKPGDEMEAEIEGIGVLKNPVVA</sequence>
<evidence type="ECO:0000256" key="2">
    <source>
        <dbReference type="ARBA" id="ARBA00022723"/>
    </source>
</evidence>
<dbReference type="Proteomes" id="UP000229307">
    <property type="component" value="Unassembled WGS sequence"/>
</dbReference>
<organism evidence="5 6">
    <name type="scientific">Candidatus Desantisbacteria bacterium CG_4_10_14_0_8_um_filter_48_22</name>
    <dbReference type="NCBI Taxonomy" id="1974543"/>
    <lineage>
        <taxon>Bacteria</taxon>
        <taxon>Candidatus Desantisiibacteriota</taxon>
    </lineage>
</organism>
<feature type="domain" description="Rv2993c-like N-terminal" evidence="4">
    <location>
        <begin position="1"/>
        <end position="55"/>
    </location>
</feature>
<keyword evidence="2" id="KW-0479">Metal-binding</keyword>
<dbReference type="InterPro" id="IPR018833">
    <property type="entry name" value="Rv2993c-like_N"/>
</dbReference>
<accession>A0A2M7SEU9</accession>
<name>A0A2M7SEU9_9BACT</name>
<proteinExistence type="inferred from homology"/>
<dbReference type="InterPro" id="IPR036663">
    <property type="entry name" value="Fumarylacetoacetase_C_sf"/>
</dbReference>
<dbReference type="AlphaFoldDB" id="A0A2M7SEU9"/>